<dbReference type="Pfam" id="PF02636">
    <property type="entry name" value="Methyltransf_28"/>
    <property type="match status" value="1"/>
</dbReference>
<evidence type="ECO:0000256" key="4">
    <source>
        <dbReference type="ARBA" id="ARBA00011935"/>
    </source>
</evidence>
<dbReference type="STRING" id="498019.A0A2H0ZNZ9"/>
<dbReference type="VEuPathDB" id="FungiDB:CJI96_0002496"/>
<keyword evidence="5" id="KW-0489">Methyltransferase</keyword>
<dbReference type="EMBL" id="CP076749">
    <property type="protein sequence ID" value="QWW21375.1"/>
    <property type="molecule type" value="Genomic_DNA"/>
</dbReference>
<dbReference type="GO" id="GO:0032259">
    <property type="term" value="P:methylation"/>
    <property type="evidence" value="ECO:0007669"/>
    <property type="project" value="UniProtKB-KW"/>
</dbReference>
<dbReference type="GO" id="GO:0035243">
    <property type="term" value="F:protein-arginine omega-N symmetric methyltransferase activity"/>
    <property type="evidence" value="ECO:0007669"/>
    <property type="project" value="UniProtKB-EC"/>
</dbReference>
<accession>A0A2H0ZNZ9</accession>
<dbReference type="PANTHER" id="PTHR12049:SF7">
    <property type="entry name" value="PROTEIN ARGININE METHYLTRANSFERASE NDUFAF7, MITOCHONDRIAL"/>
    <property type="match status" value="1"/>
</dbReference>
<dbReference type="AlphaFoldDB" id="A0A2H0ZNZ9"/>
<dbReference type="InterPro" id="IPR038375">
    <property type="entry name" value="NDUFAF7_sf"/>
</dbReference>
<evidence type="ECO:0000256" key="1">
    <source>
        <dbReference type="ARBA" id="ARBA00004173"/>
    </source>
</evidence>
<dbReference type="EC" id="2.1.1.320" evidence="4"/>
<proteinExistence type="inferred from homology"/>
<dbReference type="GO" id="GO:0032981">
    <property type="term" value="P:mitochondrial respiratory chain complex I assembly"/>
    <property type="evidence" value="ECO:0007669"/>
    <property type="project" value="TreeGrafter"/>
</dbReference>
<dbReference type="VEuPathDB" id="FungiDB:CJJ07_003159"/>
<organism evidence="10">
    <name type="scientific">Candidozyma auris</name>
    <name type="common">Yeast</name>
    <name type="synonym">Candida auris</name>
    <dbReference type="NCBI Taxonomy" id="498019"/>
    <lineage>
        <taxon>Eukaryota</taxon>
        <taxon>Fungi</taxon>
        <taxon>Dikarya</taxon>
        <taxon>Ascomycota</taxon>
        <taxon>Saccharomycotina</taxon>
        <taxon>Pichiomycetes</taxon>
        <taxon>Metschnikowiaceae</taxon>
        <taxon>Candidozyma</taxon>
    </lineage>
</organism>
<dbReference type="VEuPathDB" id="FungiDB:CJI97_004041"/>
<dbReference type="VEuPathDB" id="FungiDB:CJI96_0002497"/>
<dbReference type="Proteomes" id="UP000825438">
    <property type="component" value="Chromosome I"/>
</dbReference>
<dbReference type="InterPro" id="IPR029063">
    <property type="entry name" value="SAM-dependent_MTases_sf"/>
</dbReference>
<reference evidence="10" key="1">
    <citation type="journal article" date="2017" name="Clin. Infect. Dis.">
        <title>Simultaneous emergence of multidrug-resistant Candida auris on 3 continents confirmed by whole-genome sequencing and epidemiological analyses.</title>
        <authorList>
            <person name="Lockhart S.R."/>
            <person name="Etienne K.A."/>
            <person name="Vallabhaneni S."/>
            <person name="Farooqi J."/>
            <person name="Chowdhary A."/>
            <person name="Govender N.P."/>
            <person name="Colombo A.L."/>
            <person name="Calvo B."/>
            <person name="Cuomo C.A."/>
            <person name="Desjardins C.A."/>
            <person name="Berkow E.L."/>
            <person name="Castanheira M."/>
            <person name="Magobo R.E."/>
            <person name="Jabeen K."/>
            <person name="Asghar R.J."/>
            <person name="Meis J.F."/>
            <person name="Jackson B."/>
            <person name="Chiller T."/>
            <person name="Litvintseva A.P."/>
        </authorList>
    </citation>
    <scope>NUCLEOTIDE SEQUENCE [LARGE SCALE GENOMIC DNA]</scope>
    <source>
        <strain evidence="10">B8441</strain>
    </source>
</reference>
<reference evidence="11" key="3">
    <citation type="submission" date="2021-06" db="EMBL/GenBank/DDBJ databases">
        <title>Candida auris outbreak in lebanese hospital.</title>
        <authorList>
            <person name="Finianos M."/>
        </authorList>
    </citation>
    <scope>NUCLEOTIDE SEQUENCE</scope>
    <source>
        <strain evidence="11">CA7LBN</strain>
    </source>
</reference>
<dbReference type="Pfam" id="PF07896">
    <property type="entry name" value="DUF1674"/>
    <property type="match status" value="1"/>
</dbReference>
<comment type="similarity">
    <text evidence="3">Belongs to the NDUFAF7 family.</text>
</comment>
<dbReference type="PANTHER" id="PTHR12049">
    <property type="entry name" value="PROTEIN ARGININE METHYLTRANSFERASE NDUFAF7, MITOCHONDRIAL"/>
    <property type="match status" value="1"/>
</dbReference>
<evidence type="ECO:0000256" key="8">
    <source>
        <dbReference type="ARBA" id="ARBA00048612"/>
    </source>
</evidence>
<reference evidence="10" key="2">
    <citation type="submission" date="2017-11" db="EMBL/GenBank/DDBJ databases">
        <title>Candida auris genome assembly and annotation.</title>
        <authorList>
            <person name="Munoz J.F."/>
            <person name="Gade L.G."/>
            <person name="Chow N.A."/>
            <person name="Litvintseva A.P."/>
            <person name="Loparev V.N."/>
            <person name="Cuomo C.A."/>
        </authorList>
    </citation>
    <scope>NUCLEOTIDE SEQUENCE</scope>
    <source>
        <strain evidence="10">B8441</strain>
    </source>
</reference>
<dbReference type="InterPro" id="IPR012875">
    <property type="entry name" value="SDHF4"/>
</dbReference>
<dbReference type="InterPro" id="IPR003788">
    <property type="entry name" value="NDUFAF7"/>
</dbReference>
<keyword evidence="7" id="KW-0496">Mitochondrion</keyword>
<evidence type="ECO:0000256" key="7">
    <source>
        <dbReference type="ARBA" id="ARBA00023128"/>
    </source>
</evidence>
<comment type="subcellular location">
    <subcellularLocation>
        <location evidence="1">Mitochondrion</location>
    </subcellularLocation>
</comment>
<protein>
    <recommendedName>
        <fullName evidence="4">type II protein arginine methyltransferase</fullName>
        <ecNumber evidence="4">2.1.1.320</ecNumber>
    </recommendedName>
</protein>
<dbReference type="OMA" id="MEREDSH"/>
<feature type="region of interest" description="Disordered" evidence="9">
    <location>
        <begin position="592"/>
        <end position="625"/>
    </location>
</feature>
<dbReference type="Gene3D" id="3.40.50.12710">
    <property type="match status" value="1"/>
</dbReference>
<dbReference type="VEuPathDB" id="FungiDB:QG37_00214"/>
<evidence type="ECO:0000256" key="2">
    <source>
        <dbReference type="ARBA" id="ARBA00005701"/>
    </source>
</evidence>
<evidence type="ECO:0000313" key="10">
    <source>
        <dbReference type="EMBL" id="PIS52367.1"/>
    </source>
</evidence>
<dbReference type="VEuPathDB" id="FungiDB:CJJ07_003158"/>
<name>A0A2H0ZNZ9_CANAR</name>
<evidence type="ECO:0000256" key="5">
    <source>
        <dbReference type="ARBA" id="ARBA00022603"/>
    </source>
</evidence>
<evidence type="ECO:0000256" key="6">
    <source>
        <dbReference type="ARBA" id="ARBA00022679"/>
    </source>
</evidence>
<keyword evidence="6" id="KW-0808">Transferase</keyword>
<dbReference type="EMBL" id="PEKT02000007">
    <property type="protein sequence ID" value="PIS52367.1"/>
    <property type="molecule type" value="Genomic_DNA"/>
</dbReference>
<dbReference type="GO" id="GO:0005739">
    <property type="term" value="C:mitochondrion"/>
    <property type="evidence" value="ECO:0007669"/>
    <property type="project" value="UniProtKB-SubCell"/>
</dbReference>
<sequence length="625" mass="70509">MLRTLTRSLRTSAFRLNKNPLIHENGLYYGKFTKEEYEKAKAYVTTQYEKLEKDIKGTEHVREKVGKMPQFPSRAPAKRDITNLSDFFSEMIKTTGHIPLSAYMRQCLTHPEFGYYTTRNPLDATGGDFITSPEISSVFGEMIGIWLYSVWSSQGSPQSIRIVEFGPGKGTLMHDVVVVFNKFVQKSKVPVDIEVVLVEASHILRKEQWSLLCNESTPYETTQDGFNKSVSKWGNKVTWVDTEKDILEAPNTANYVLAHEFFDALPIKSFTKTEHGWREHVVEHTPSVINTQPKLEGASTGEENVAEDLKTEFHLTLSPKETPSSSIPTLSPRYRDLPEGSRIEVCADAEFYLSYICKLVNDYNKGAGAALIIDYGPANEIPSNSLRGIYKHKFVSPFYKPGEVDLSIDVDFENLKLLASPQVDVYGPTEQGDWLHEIGVGYRFDQLIKKANSMANKESIYESYLRLTSKDEKGMGKIYKFMGLLPKHSQRPVGFGVGESLARVNCHALVPKHNVRFASNLFNDQTPAPPKLPKEQQEEFEKLQKMANSQAAIDEYNRQIEETGAASSDFASSEGQTDVGLQTQYFKTIPEFEGEVNPETGEIGGPKQDPLRHNDWSFNGRVTDF</sequence>
<dbReference type="VEuPathDB" id="FungiDB:CJJ09_000142"/>
<gene>
    <name evidence="10" type="ORF">B9J08_003982</name>
    <name evidence="11" type="ORF">CA7LBN_000121</name>
</gene>
<dbReference type="VEuPathDB" id="FungiDB:B9J08_003982"/>
<evidence type="ECO:0000313" key="11">
    <source>
        <dbReference type="EMBL" id="QWW21375.1"/>
    </source>
</evidence>
<dbReference type="FunFam" id="3.40.50.12710:FF:000008">
    <property type="entry name" value="Protein arginine methyltransferase NDUFAF7"/>
    <property type="match status" value="1"/>
</dbReference>
<evidence type="ECO:0000256" key="9">
    <source>
        <dbReference type="SAM" id="MobiDB-lite"/>
    </source>
</evidence>
<evidence type="ECO:0000256" key="3">
    <source>
        <dbReference type="ARBA" id="ARBA00005891"/>
    </source>
</evidence>
<dbReference type="SUPFAM" id="SSF53335">
    <property type="entry name" value="S-adenosyl-L-methionine-dependent methyltransferases"/>
    <property type="match status" value="1"/>
</dbReference>
<dbReference type="VEuPathDB" id="FungiDB:QG37_00216"/>
<comment type="catalytic activity">
    <reaction evidence="8">
        <text>L-arginyl-[protein] + 2 S-adenosyl-L-methionine = N(omega),N(omega)'-dimethyl-L-arginyl-[protein] + 2 S-adenosyl-L-homocysteine + 2 H(+)</text>
        <dbReference type="Rhea" id="RHEA:48108"/>
        <dbReference type="Rhea" id="RHEA-COMP:10532"/>
        <dbReference type="Rhea" id="RHEA-COMP:11992"/>
        <dbReference type="ChEBI" id="CHEBI:15378"/>
        <dbReference type="ChEBI" id="CHEBI:29965"/>
        <dbReference type="ChEBI" id="CHEBI:57856"/>
        <dbReference type="ChEBI" id="CHEBI:59789"/>
        <dbReference type="ChEBI" id="CHEBI:88221"/>
        <dbReference type="EC" id="2.1.1.320"/>
    </reaction>
</comment>
<comment type="similarity">
    <text evidence="2">Belongs to the SDHAF4 family.</text>
</comment>